<dbReference type="Proteomes" id="UP001196413">
    <property type="component" value="Unassembled WGS sequence"/>
</dbReference>
<gene>
    <name evidence="1" type="ORF">KIN20_011660</name>
</gene>
<evidence type="ECO:0000313" key="2">
    <source>
        <dbReference type="Proteomes" id="UP001196413"/>
    </source>
</evidence>
<sequence>MVARETKCEQVSNIKNVRPPTSLTADNVKLRVSIICIGMRAYIKVALLASEHLTTELAMLCN</sequence>
<accession>A0AAD5MSD8</accession>
<protein>
    <submittedName>
        <fullName evidence="1">Uncharacterized protein</fullName>
    </submittedName>
</protein>
<proteinExistence type="predicted"/>
<keyword evidence="2" id="KW-1185">Reference proteome</keyword>
<reference evidence="1" key="1">
    <citation type="submission" date="2021-06" db="EMBL/GenBank/DDBJ databases">
        <title>Parelaphostrongylus tenuis whole genome reference sequence.</title>
        <authorList>
            <person name="Garwood T.J."/>
            <person name="Larsen P.A."/>
            <person name="Fountain-Jones N.M."/>
            <person name="Garbe J.R."/>
            <person name="Macchietto M.G."/>
            <person name="Kania S.A."/>
            <person name="Gerhold R.W."/>
            <person name="Richards J.E."/>
            <person name="Wolf T.M."/>
        </authorList>
    </citation>
    <scope>NUCLEOTIDE SEQUENCE</scope>
    <source>
        <strain evidence="1">MNPRO001-30</strain>
        <tissue evidence="1">Meninges</tissue>
    </source>
</reference>
<comment type="caution">
    <text evidence="1">The sequence shown here is derived from an EMBL/GenBank/DDBJ whole genome shotgun (WGS) entry which is preliminary data.</text>
</comment>
<name>A0AAD5MSD8_PARTN</name>
<evidence type="ECO:0000313" key="1">
    <source>
        <dbReference type="EMBL" id="KAJ1354666.1"/>
    </source>
</evidence>
<dbReference type="EMBL" id="JAHQIW010002141">
    <property type="protein sequence ID" value="KAJ1354666.1"/>
    <property type="molecule type" value="Genomic_DNA"/>
</dbReference>
<organism evidence="1 2">
    <name type="scientific">Parelaphostrongylus tenuis</name>
    <name type="common">Meningeal worm</name>
    <dbReference type="NCBI Taxonomy" id="148309"/>
    <lineage>
        <taxon>Eukaryota</taxon>
        <taxon>Metazoa</taxon>
        <taxon>Ecdysozoa</taxon>
        <taxon>Nematoda</taxon>
        <taxon>Chromadorea</taxon>
        <taxon>Rhabditida</taxon>
        <taxon>Rhabditina</taxon>
        <taxon>Rhabditomorpha</taxon>
        <taxon>Strongyloidea</taxon>
        <taxon>Metastrongylidae</taxon>
        <taxon>Parelaphostrongylus</taxon>
    </lineage>
</organism>
<dbReference type="AlphaFoldDB" id="A0AAD5MSD8"/>